<dbReference type="AlphaFoldDB" id="A0A7I8VXN9"/>
<evidence type="ECO:0000313" key="6">
    <source>
        <dbReference type="EMBL" id="CAD5121002.1"/>
    </source>
</evidence>
<dbReference type="OrthoDB" id="6605928at2759"/>
<comment type="similarity">
    <text evidence="1 5">Belongs to the V-ATPase C subunit family.</text>
</comment>
<evidence type="ECO:0000256" key="5">
    <source>
        <dbReference type="RuleBase" id="RU364010"/>
    </source>
</evidence>
<dbReference type="GO" id="GO:0005765">
    <property type="term" value="C:lysosomal membrane"/>
    <property type="evidence" value="ECO:0007669"/>
    <property type="project" value="TreeGrafter"/>
</dbReference>
<reference evidence="6 7" key="1">
    <citation type="submission" date="2020-08" db="EMBL/GenBank/DDBJ databases">
        <authorList>
            <person name="Hejnol A."/>
        </authorList>
    </citation>
    <scope>NUCLEOTIDE SEQUENCE [LARGE SCALE GENOMIC DNA]</scope>
</reference>
<protein>
    <recommendedName>
        <fullName evidence="5">V-type proton ATPase subunit C</fullName>
    </recommendedName>
</protein>
<dbReference type="Gene3D" id="3.30.70.1180">
    <property type="entry name" value="Vacuolar atp synthase subunit c, domain 1"/>
    <property type="match status" value="1"/>
</dbReference>
<keyword evidence="2 5" id="KW-0813">Transport</keyword>
<dbReference type="InterPro" id="IPR036132">
    <property type="entry name" value="Vac_ATP_synth_c_sf"/>
</dbReference>
<dbReference type="Gene3D" id="1.20.1460.10">
    <property type="entry name" value="subunit c (vma5p) of the yeast v-atpase, domain 2"/>
    <property type="match status" value="1"/>
</dbReference>
<keyword evidence="4 5" id="KW-0406">Ion transport</keyword>
<name>A0A7I8VXN9_9ANNE</name>
<organism evidence="6 7">
    <name type="scientific">Dimorphilus gyrociliatus</name>
    <dbReference type="NCBI Taxonomy" id="2664684"/>
    <lineage>
        <taxon>Eukaryota</taxon>
        <taxon>Metazoa</taxon>
        <taxon>Spiralia</taxon>
        <taxon>Lophotrochozoa</taxon>
        <taxon>Annelida</taxon>
        <taxon>Polychaeta</taxon>
        <taxon>Polychaeta incertae sedis</taxon>
        <taxon>Dinophilidae</taxon>
        <taxon>Dimorphilus</taxon>
    </lineage>
</organism>
<comment type="caution">
    <text evidence="6">The sequence shown here is derived from an EMBL/GenBank/DDBJ whole genome shotgun (WGS) entry which is preliminary data.</text>
</comment>
<dbReference type="PANTHER" id="PTHR10137">
    <property type="entry name" value="V-TYPE PROTON ATPASE SUBUNIT C"/>
    <property type="match status" value="1"/>
</dbReference>
<evidence type="ECO:0000313" key="7">
    <source>
        <dbReference type="Proteomes" id="UP000549394"/>
    </source>
</evidence>
<dbReference type="CDD" id="cd14785">
    <property type="entry name" value="V-ATPase_C"/>
    <property type="match status" value="1"/>
</dbReference>
<dbReference type="Gene3D" id="3.30.70.100">
    <property type="match status" value="1"/>
</dbReference>
<dbReference type="InterPro" id="IPR004907">
    <property type="entry name" value="ATPase_V1-cplx_csu"/>
</dbReference>
<dbReference type="Proteomes" id="UP000549394">
    <property type="component" value="Unassembled WGS sequence"/>
</dbReference>
<dbReference type="PANTHER" id="PTHR10137:SF0">
    <property type="entry name" value="V-TYPE PROTON ATPASE SUBUNIT C"/>
    <property type="match status" value="1"/>
</dbReference>
<evidence type="ECO:0000256" key="3">
    <source>
        <dbReference type="ARBA" id="ARBA00022781"/>
    </source>
</evidence>
<dbReference type="GO" id="GO:0000221">
    <property type="term" value="C:vacuolar proton-transporting V-type ATPase, V1 domain"/>
    <property type="evidence" value="ECO:0007669"/>
    <property type="project" value="TreeGrafter"/>
</dbReference>
<evidence type="ECO:0000256" key="1">
    <source>
        <dbReference type="ARBA" id="ARBA00006138"/>
    </source>
</evidence>
<gene>
    <name evidence="6" type="ORF">DGYR_LOCUS9007</name>
</gene>
<comment type="subunit">
    <text evidence="5">V-ATPase is a heteromultimeric enzyme made up of two complexes: the ATP-hydrolytic V1 complex and the proton translocation V0 complex. The V1 complex consists of three catalytic AB heterodimers that form a heterohexamer, three peripheral stalks each consisting of EG heterodimers, one central rotor including subunits D and F, and the regulatory subunits C and H. The proton translocation complex V0 consists of the proton transport subunit a, a ring of proteolipid subunits c9c'', rotary subunit d, subunits e and f, and two accessory subunits.</text>
</comment>
<sequence>MNEFWLISAPGDPTCQQTWERMNQLTHKQHGVADNFKFHIPDLKVGTLDVLVGLSDELGKLDIFCEQVTKKIATYFGEVLEDQKEYLEERLLANGLDLGTYLTRFQWDMAKYPIKQPLKNIADIIAKLVNQIDTDLKAKSSAYNSLKGNLMSLERKATGSLLTRNIGDLVKKTDFVLDSEYLTTLLVVVPKANYNIWNTKYEKLSDMVVPRSTNLIFEDNEHGLYTVTLFKKVVDEYKAHCRENRFIVRDFLYNEEELAAGKNELNKLATDKRKQLGPLVRWLRVNFSEAFTAWVHVKALRVFVESVLRYGLPVNFQAILVRPLKKSNKKLRDLLNQLYQHLDNSAYPTAGDAPALDIPGLGGINQADYYPYLVQRASQKHQHPYQLQFYPLYK</sequence>
<dbReference type="SUPFAM" id="SSF118203">
    <property type="entry name" value="Vacuolar ATP synthase subunit C"/>
    <property type="match status" value="1"/>
</dbReference>
<dbReference type="FunFam" id="3.30.70.100:FF:000002">
    <property type="entry name" value="V-type proton ATPase subunit C"/>
    <property type="match status" value="1"/>
</dbReference>
<dbReference type="Pfam" id="PF03223">
    <property type="entry name" value="V-ATPase_C"/>
    <property type="match status" value="1"/>
</dbReference>
<evidence type="ECO:0000256" key="2">
    <source>
        <dbReference type="ARBA" id="ARBA00022448"/>
    </source>
</evidence>
<proteinExistence type="inferred from homology"/>
<evidence type="ECO:0000256" key="4">
    <source>
        <dbReference type="ARBA" id="ARBA00023065"/>
    </source>
</evidence>
<keyword evidence="3 5" id="KW-0375">Hydrogen ion transport</keyword>
<keyword evidence="7" id="KW-1185">Reference proteome</keyword>
<dbReference type="GO" id="GO:0046961">
    <property type="term" value="F:proton-transporting ATPase activity, rotational mechanism"/>
    <property type="evidence" value="ECO:0007669"/>
    <property type="project" value="InterPro"/>
</dbReference>
<dbReference type="EMBL" id="CAJFCJ010000013">
    <property type="protein sequence ID" value="CAD5121002.1"/>
    <property type="molecule type" value="Genomic_DNA"/>
</dbReference>
<comment type="function">
    <text evidence="5">Subunit of the V1 complex of vacuolar(H+)-ATPase (V-ATPase), a multisubunit enzyme composed of a peripheral complex (V1) that hydrolyzes ATP and a membrane integral complex (V0) that translocates protons. V-ATPase is responsible for acidifying and maintaining the pH of intracellular compartments and in some cell types, is targeted to the plasma membrane, where it is responsible for acidifying the extracellular environment. Subunit C is necessary for the assembly of the catalytic sector of the enzyme and is likely to have a specific function in its catalytic activity.</text>
</comment>
<accession>A0A7I8VXN9</accession>